<evidence type="ECO:0000256" key="1">
    <source>
        <dbReference type="SAM" id="Phobius"/>
    </source>
</evidence>
<proteinExistence type="predicted"/>
<accession>A0A9X4EX63</accession>
<dbReference type="EMBL" id="JAIWJY010000011">
    <property type="protein sequence ID" value="MDE1208066.1"/>
    <property type="molecule type" value="Genomic_DNA"/>
</dbReference>
<dbReference type="NCBIfam" id="TIGR02532">
    <property type="entry name" value="IV_pilin_GFxxxE"/>
    <property type="match status" value="1"/>
</dbReference>
<organism evidence="2 3">
    <name type="scientific">Tenacibaculum larymnensis</name>
    <dbReference type="NCBI Taxonomy" id="2878201"/>
    <lineage>
        <taxon>Bacteria</taxon>
        <taxon>Pseudomonadati</taxon>
        <taxon>Bacteroidota</taxon>
        <taxon>Flavobacteriia</taxon>
        <taxon>Flavobacteriales</taxon>
        <taxon>Flavobacteriaceae</taxon>
        <taxon>Tenacibaculum</taxon>
    </lineage>
</organism>
<feature type="transmembrane region" description="Helical" evidence="1">
    <location>
        <begin position="12"/>
        <end position="33"/>
    </location>
</feature>
<dbReference type="InterPro" id="IPR012902">
    <property type="entry name" value="N_methyl_site"/>
</dbReference>
<name>A0A9X4EX63_9FLAO</name>
<reference evidence="2" key="1">
    <citation type="submission" date="2021-09" db="EMBL/GenBank/DDBJ databases">
        <authorList>
            <person name="Smyrli M."/>
        </authorList>
    </citation>
    <scope>NUCLEOTIDE SEQUENCE</scope>
    <source>
        <strain evidence="2">LAR25</strain>
    </source>
</reference>
<protein>
    <submittedName>
        <fullName evidence="2">Type II secretion system GspH family protein</fullName>
    </submittedName>
</protein>
<comment type="caution">
    <text evidence="2">The sequence shown here is derived from an EMBL/GenBank/DDBJ whole genome shotgun (WGS) entry which is preliminary data.</text>
</comment>
<sequence>MKKIKAFTLTELLVVMVVSTIVISLAFLVLTMIQKQTQSIKINLNKKQTIENLDKVLWKDFNEANNVFFKKELLSFEKELDTITYTFQKKTIIREKDSFSIQTNNKTFFLDGLKVKNGAIDALKLEFENTYNNQKLFVNRVKSASFYIN</sequence>
<evidence type="ECO:0000313" key="3">
    <source>
        <dbReference type="Proteomes" id="UP001149303"/>
    </source>
</evidence>
<keyword evidence="1" id="KW-0812">Transmembrane</keyword>
<dbReference type="AlphaFoldDB" id="A0A9X4EX63"/>
<evidence type="ECO:0000313" key="2">
    <source>
        <dbReference type="EMBL" id="MDE1208066.1"/>
    </source>
</evidence>
<gene>
    <name evidence="2" type="ORF">LCI24_14790</name>
</gene>
<keyword evidence="1" id="KW-1133">Transmembrane helix</keyword>
<dbReference type="Pfam" id="PF07963">
    <property type="entry name" value="N_methyl"/>
    <property type="match status" value="1"/>
</dbReference>
<dbReference type="RefSeq" id="WP_274641066.1">
    <property type="nucleotide sequence ID" value="NZ_JAIWJY010000011.1"/>
</dbReference>
<keyword evidence="3" id="KW-1185">Reference proteome</keyword>
<dbReference type="Proteomes" id="UP001149303">
    <property type="component" value="Unassembled WGS sequence"/>
</dbReference>
<keyword evidence="1" id="KW-0472">Membrane</keyword>